<dbReference type="InterPro" id="IPR012337">
    <property type="entry name" value="RNaseH-like_sf"/>
</dbReference>
<dbReference type="AlphaFoldDB" id="A0A3N4LGC7"/>
<dbReference type="OrthoDB" id="5953249at2759"/>
<feature type="non-terminal residue" evidence="2">
    <location>
        <position position="1"/>
    </location>
</feature>
<evidence type="ECO:0000259" key="1">
    <source>
        <dbReference type="Pfam" id="PF21762"/>
    </source>
</evidence>
<dbReference type="InParanoid" id="A0A3N4LGC7"/>
<reference evidence="2 3" key="1">
    <citation type="journal article" date="2018" name="Nat. Ecol. Evol.">
        <title>Pezizomycetes genomes reveal the molecular basis of ectomycorrhizal truffle lifestyle.</title>
        <authorList>
            <person name="Murat C."/>
            <person name="Payen T."/>
            <person name="Noel B."/>
            <person name="Kuo A."/>
            <person name="Morin E."/>
            <person name="Chen J."/>
            <person name="Kohler A."/>
            <person name="Krizsan K."/>
            <person name="Balestrini R."/>
            <person name="Da Silva C."/>
            <person name="Montanini B."/>
            <person name="Hainaut M."/>
            <person name="Levati E."/>
            <person name="Barry K.W."/>
            <person name="Belfiori B."/>
            <person name="Cichocki N."/>
            <person name="Clum A."/>
            <person name="Dockter R.B."/>
            <person name="Fauchery L."/>
            <person name="Guy J."/>
            <person name="Iotti M."/>
            <person name="Le Tacon F."/>
            <person name="Lindquist E.A."/>
            <person name="Lipzen A."/>
            <person name="Malagnac F."/>
            <person name="Mello A."/>
            <person name="Molinier V."/>
            <person name="Miyauchi S."/>
            <person name="Poulain J."/>
            <person name="Riccioni C."/>
            <person name="Rubini A."/>
            <person name="Sitrit Y."/>
            <person name="Splivallo R."/>
            <person name="Traeger S."/>
            <person name="Wang M."/>
            <person name="Zifcakova L."/>
            <person name="Wipf D."/>
            <person name="Zambonelli A."/>
            <person name="Paolocci F."/>
            <person name="Nowrousian M."/>
            <person name="Ottonello S."/>
            <person name="Baldrian P."/>
            <person name="Spatafora J.W."/>
            <person name="Henrissat B."/>
            <person name="Nagy L.G."/>
            <person name="Aury J.M."/>
            <person name="Wincker P."/>
            <person name="Grigoriev I.V."/>
            <person name="Bonfante P."/>
            <person name="Martin F.M."/>
        </authorList>
    </citation>
    <scope>NUCLEOTIDE SEQUENCE [LARGE SCALE GENOMIC DNA]</scope>
    <source>
        <strain evidence="2 3">ATCC MYA-4762</strain>
    </source>
</reference>
<keyword evidence="3" id="KW-1185">Reference proteome</keyword>
<proteinExistence type="predicted"/>
<protein>
    <recommendedName>
        <fullName evidence="1">Gfd2/YDR514C-like C-terminal domain-containing protein</fullName>
    </recommendedName>
</protein>
<dbReference type="SUPFAM" id="SSF53098">
    <property type="entry name" value="Ribonuclease H-like"/>
    <property type="match status" value="1"/>
</dbReference>
<dbReference type="GO" id="GO:0005634">
    <property type="term" value="C:nucleus"/>
    <property type="evidence" value="ECO:0007669"/>
    <property type="project" value="TreeGrafter"/>
</dbReference>
<accession>A0A3N4LGC7</accession>
<dbReference type="Gene3D" id="3.30.420.10">
    <property type="entry name" value="Ribonuclease H-like superfamily/Ribonuclease H"/>
    <property type="match status" value="1"/>
</dbReference>
<dbReference type="PANTHER" id="PTHR28083">
    <property type="entry name" value="GOOD FOR FULL DBP5 ACTIVITY PROTEIN 2"/>
    <property type="match status" value="1"/>
</dbReference>
<dbReference type="InterPro" id="IPR040151">
    <property type="entry name" value="Gfd2/YDR514C-like"/>
</dbReference>
<dbReference type="InterPro" id="IPR048519">
    <property type="entry name" value="Gfd2/YDR514C-like_C"/>
</dbReference>
<dbReference type="EMBL" id="ML121556">
    <property type="protein sequence ID" value="RPB21934.1"/>
    <property type="molecule type" value="Genomic_DNA"/>
</dbReference>
<dbReference type="STRING" id="1051890.A0A3N4LGC7"/>
<feature type="domain" description="Gfd2/YDR514C-like C-terminal" evidence="1">
    <location>
        <begin position="1"/>
        <end position="208"/>
    </location>
</feature>
<dbReference type="Proteomes" id="UP000267821">
    <property type="component" value="Unassembled WGS sequence"/>
</dbReference>
<name>A0A3N4LGC7_9PEZI</name>
<sequence>FVCVDCESWERNHSAITEIGIATLDIDALPPSQQPTYEIIMPLMTYRHIRISENRRLRNGRFVPDAADLFDFGTTEFQALKALPTVLADAFTPPPLSIHTTPEGKKRRRTIAFIGHDAAADIKYLYDCKFDSVVAVRETLQRLDKEAGFNGPVREMDVFDTAEMYKAITGEMNTKGLGKMLIELELKPWNLHNAGNDAAYTLRAFVKM</sequence>
<evidence type="ECO:0000313" key="2">
    <source>
        <dbReference type="EMBL" id="RPB21934.1"/>
    </source>
</evidence>
<feature type="non-terminal residue" evidence="2">
    <location>
        <position position="208"/>
    </location>
</feature>
<dbReference type="InterPro" id="IPR036397">
    <property type="entry name" value="RNaseH_sf"/>
</dbReference>
<organism evidence="2 3">
    <name type="scientific">Terfezia boudieri ATCC MYA-4762</name>
    <dbReference type="NCBI Taxonomy" id="1051890"/>
    <lineage>
        <taxon>Eukaryota</taxon>
        <taxon>Fungi</taxon>
        <taxon>Dikarya</taxon>
        <taxon>Ascomycota</taxon>
        <taxon>Pezizomycotina</taxon>
        <taxon>Pezizomycetes</taxon>
        <taxon>Pezizales</taxon>
        <taxon>Pezizaceae</taxon>
        <taxon>Terfezia</taxon>
    </lineage>
</organism>
<dbReference type="Pfam" id="PF21762">
    <property type="entry name" value="DEDDh_C"/>
    <property type="match status" value="1"/>
</dbReference>
<dbReference type="GO" id="GO:0003676">
    <property type="term" value="F:nucleic acid binding"/>
    <property type="evidence" value="ECO:0007669"/>
    <property type="project" value="InterPro"/>
</dbReference>
<evidence type="ECO:0000313" key="3">
    <source>
        <dbReference type="Proteomes" id="UP000267821"/>
    </source>
</evidence>
<dbReference type="PANTHER" id="PTHR28083:SF1">
    <property type="entry name" value="GOOD FOR FULL DBP5 ACTIVITY PROTEIN 2"/>
    <property type="match status" value="1"/>
</dbReference>
<gene>
    <name evidence="2" type="ORF">L211DRAFT_758876</name>
</gene>